<reference evidence="1" key="1">
    <citation type="journal article" date="2021" name="Nat. Commun.">
        <title>Genetic determinants of endophytism in the Arabidopsis root mycobiome.</title>
        <authorList>
            <person name="Mesny F."/>
            <person name="Miyauchi S."/>
            <person name="Thiergart T."/>
            <person name="Pickel B."/>
            <person name="Atanasova L."/>
            <person name="Karlsson M."/>
            <person name="Huettel B."/>
            <person name="Barry K.W."/>
            <person name="Haridas S."/>
            <person name="Chen C."/>
            <person name="Bauer D."/>
            <person name="Andreopoulos W."/>
            <person name="Pangilinan J."/>
            <person name="LaButti K."/>
            <person name="Riley R."/>
            <person name="Lipzen A."/>
            <person name="Clum A."/>
            <person name="Drula E."/>
            <person name="Henrissat B."/>
            <person name="Kohler A."/>
            <person name="Grigoriev I.V."/>
            <person name="Martin F.M."/>
            <person name="Hacquard S."/>
        </authorList>
    </citation>
    <scope>NUCLEOTIDE SEQUENCE</scope>
    <source>
        <strain evidence="1">MPI-CAGE-CH-0230</strain>
    </source>
</reference>
<comment type="caution">
    <text evidence="1">The sequence shown here is derived from an EMBL/GenBank/DDBJ whole genome shotgun (WGS) entry which is preliminary data.</text>
</comment>
<accession>A0A9P9BQC1</accession>
<evidence type="ECO:0000313" key="2">
    <source>
        <dbReference type="Proteomes" id="UP000756346"/>
    </source>
</evidence>
<sequence length="154" mass="17361">MPDTCAYREAKACHRLSSLMIRAAFSSLPPLLLPQPPPHAAPHAALTCQPAAPSCIRDPFEFSKMERHVHFMHGKHSVRSTRTHAAGTKRGTASCIMDRHLDRRPSFLWAEMREVDFSWEKPESRREQGAYEESVCKEALLESTSPRPLPGMGR</sequence>
<evidence type="ECO:0000313" key="1">
    <source>
        <dbReference type="EMBL" id="KAH7034723.1"/>
    </source>
</evidence>
<dbReference type="Proteomes" id="UP000756346">
    <property type="component" value="Unassembled WGS sequence"/>
</dbReference>
<dbReference type="AlphaFoldDB" id="A0A9P9BQC1"/>
<dbReference type="GeneID" id="70182634"/>
<protein>
    <submittedName>
        <fullName evidence="1">Uncharacterized protein</fullName>
    </submittedName>
</protein>
<dbReference type="EMBL" id="JAGTJQ010000003">
    <property type="protein sequence ID" value="KAH7034723.1"/>
    <property type="molecule type" value="Genomic_DNA"/>
</dbReference>
<organism evidence="1 2">
    <name type="scientific">Microdochium trichocladiopsis</name>
    <dbReference type="NCBI Taxonomy" id="1682393"/>
    <lineage>
        <taxon>Eukaryota</taxon>
        <taxon>Fungi</taxon>
        <taxon>Dikarya</taxon>
        <taxon>Ascomycota</taxon>
        <taxon>Pezizomycotina</taxon>
        <taxon>Sordariomycetes</taxon>
        <taxon>Xylariomycetidae</taxon>
        <taxon>Xylariales</taxon>
        <taxon>Microdochiaceae</taxon>
        <taxon>Microdochium</taxon>
    </lineage>
</organism>
<gene>
    <name evidence="1" type="ORF">B0I36DRAFT_316820</name>
</gene>
<name>A0A9P9BQC1_9PEZI</name>
<dbReference type="RefSeq" id="XP_046014816.1">
    <property type="nucleotide sequence ID" value="XM_046153088.1"/>
</dbReference>
<keyword evidence="2" id="KW-1185">Reference proteome</keyword>
<proteinExistence type="predicted"/>